<feature type="transmembrane region" description="Helical" evidence="1">
    <location>
        <begin position="148"/>
        <end position="170"/>
    </location>
</feature>
<dbReference type="PANTHER" id="PTHR28092">
    <property type="entry name" value="FACTOR-INDUCED GENE 1 PROTEIN"/>
    <property type="match status" value="1"/>
</dbReference>
<dbReference type="Pfam" id="PF12351">
    <property type="entry name" value="Fig1"/>
    <property type="match status" value="1"/>
</dbReference>
<protein>
    <submittedName>
        <fullName evidence="2">Uncharacterized protein</fullName>
    </submittedName>
</protein>
<name>A0ABR0SJD5_9HYPO</name>
<evidence type="ECO:0000256" key="1">
    <source>
        <dbReference type="SAM" id="Phobius"/>
    </source>
</evidence>
<comment type="caution">
    <text evidence="2">The sequence shown here is derived from an EMBL/GenBank/DDBJ whole genome shotgun (WGS) entry which is preliminary data.</text>
</comment>
<dbReference type="InterPro" id="IPR033481">
    <property type="entry name" value="Dni1/Fig1"/>
</dbReference>
<keyword evidence="3" id="KW-1185">Reference proteome</keyword>
<keyword evidence="1" id="KW-0812">Transmembrane</keyword>
<keyword evidence="1" id="KW-1133">Transmembrane helix</keyword>
<feature type="transmembrane region" description="Helical" evidence="1">
    <location>
        <begin position="198"/>
        <end position="225"/>
    </location>
</feature>
<sequence length="299" mass="32453">MAPRSFNYRLSSVRGFHYKVIVAMLTEAIFLSLILASCTTSKFSGVYLISLYYSPADPFKANSTDSALAAILVNLAGNQTSLQVRAGYMGVCASLPFGDWTCSTQASSVASVLRYVTMQASASNVSSDPLNLIGIAQKFKDEVVFDELLFISLTFGVLEFLHVVTIPLWYSNQAPRDSEGGRNRVPAFAARRVSRTTLVLLGISALMTCLTVFWQHLSSAAAIAVSKRMTAGVVKGHVGSVSMGLGWAAVFLNFSIFLAVFILERTIRPPSLPPIHSVNCLYLSALFSPDTFFNLFKAT</sequence>
<accession>A0ABR0SJD5</accession>
<feature type="transmembrane region" description="Helical" evidence="1">
    <location>
        <begin position="245"/>
        <end position="263"/>
    </location>
</feature>
<evidence type="ECO:0000313" key="3">
    <source>
        <dbReference type="Proteomes" id="UP001338125"/>
    </source>
</evidence>
<dbReference type="Proteomes" id="UP001338125">
    <property type="component" value="Unassembled WGS sequence"/>
</dbReference>
<feature type="transmembrane region" description="Helical" evidence="1">
    <location>
        <begin position="20"/>
        <end position="53"/>
    </location>
</feature>
<gene>
    <name evidence="2" type="ORF">PT974_05362</name>
</gene>
<evidence type="ECO:0000313" key="2">
    <source>
        <dbReference type="EMBL" id="KAK5991967.1"/>
    </source>
</evidence>
<reference evidence="2 3" key="1">
    <citation type="submission" date="2024-01" db="EMBL/GenBank/DDBJ databases">
        <title>Complete genome of Cladobotryum mycophilum ATHUM6906.</title>
        <authorList>
            <person name="Christinaki A.C."/>
            <person name="Myridakis A.I."/>
            <person name="Kouvelis V.N."/>
        </authorList>
    </citation>
    <scope>NUCLEOTIDE SEQUENCE [LARGE SCALE GENOMIC DNA]</scope>
    <source>
        <strain evidence="2 3">ATHUM6906</strain>
    </source>
</reference>
<organism evidence="2 3">
    <name type="scientific">Cladobotryum mycophilum</name>
    <dbReference type="NCBI Taxonomy" id="491253"/>
    <lineage>
        <taxon>Eukaryota</taxon>
        <taxon>Fungi</taxon>
        <taxon>Dikarya</taxon>
        <taxon>Ascomycota</taxon>
        <taxon>Pezizomycotina</taxon>
        <taxon>Sordariomycetes</taxon>
        <taxon>Hypocreomycetidae</taxon>
        <taxon>Hypocreales</taxon>
        <taxon>Hypocreaceae</taxon>
        <taxon>Cladobotryum</taxon>
    </lineage>
</organism>
<dbReference type="PANTHER" id="PTHR28092:SF1">
    <property type="entry name" value="FACTOR-INDUCED GENE 1 PROTEIN"/>
    <property type="match status" value="1"/>
</dbReference>
<dbReference type="EMBL" id="JAVFKD010000012">
    <property type="protein sequence ID" value="KAK5991967.1"/>
    <property type="molecule type" value="Genomic_DNA"/>
</dbReference>
<keyword evidence="1" id="KW-0472">Membrane</keyword>
<proteinExistence type="predicted"/>